<keyword evidence="4 8" id="KW-0812">Transmembrane</keyword>
<feature type="chain" id="PRO_5010996774" evidence="10">
    <location>
        <begin position="31"/>
        <end position="963"/>
    </location>
</feature>
<sequence length="963" mass="104719">MHKQSVLTRSIRTILFAGVSSALFAVPASAQDQQQEGADDQERVERVQVTGSRIARPELSQAAPLLVIGEEEIERFGTPDLGSMLAELPAIGATDTVIGNRESGASAGVSSADLRRLGAARTLVLINGKRHVAGEPGSAQVDLSSIPSSMIKRVEVVTGGASAIYGSDAVSGVVNVILKDDYEGLELSVTGSGSTEGVGAKAHQFTILGGGDFLNGRGNATFFMTQTRLQETLENDIRQFERWGTVLNPEDTGRLDGIPDRIYAKNVGSEMINRFGVINPFGGGPRYTFGANGDPVLQQTRDLDNSFAFGSFPDGCDTCFFGQDYVNYQPELRRETVGSTLNFRINDSAELYGDFKYSRADIEQQFQPSFRFGNISIDVENNAFIDEQLRQELLDNGQSTVSMAKFFDEWGNRTADNKRQTFRVVSGVKGALDIGSTLLDYDLYYSYGETSNTRKTLNSIVPGNFVAAVNSEIDPETGDAVCADPSQASVNPQNCVPYNPFGFGQASQDAIDYVSADVTRSDTITQEYVGASFVTDTRGFLELPAGYIDVAFGFEYREETSETITDEFTRRGLTANAATPNEYADYDVSEAFVEVNVPLLADVAFAKELSVDAAFRKADYSHAGKADAWKVGVVYAPVDDIRFRGTLGKAVRAPNITEAFSPQSPGFANVSDPCDADNINQNPNRASNCAALGIPEGFQANDNVSVDLISGGNPNLTAEESDSMTFGVVYTPSFIENFSITADLYDIEISDAITFIAAQTVVDNCVDSEGGPSDTFCTQVTRDPQSNDISLVQSGYLNAAALNTRGVEVDINYRTDLVRFDLPGVLQTNLFINHLLELESFEFQDQPDLNNDERGEVGDPEWQARLSVTYALDNLSTNWSARYIDRSALFDVTPRLESYENVSPNYIGSLVTHDLSANYNVSDNFSVNAGIRNVFDKTPPGYTGNALYDLVGRRFFAGVKYTF</sequence>
<evidence type="ECO:0000256" key="4">
    <source>
        <dbReference type="ARBA" id="ARBA00022692"/>
    </source>
</evidence>
<dbReference type="InterPro" id="IPR036942">
    <property type="entry name" value="Beta-barrel_TonB_sf"/>
</dbReference>
<feature type="domain" description="TonB-dependent receptor-like beta-barrel" evidence="11">
    <location>
        <begin position="439"/>
        <end position="934"/>
    </location>
</feature>
<keyword evidence="13" id="KW-0675">Receptor</keyword>
<keyword evidence="14" id="KW-1185">Reference proteome</keyword>
<evidence type="ECO:0000256" key="7">
    <source>
        <dbReference type="ARBA" id="ARBA00023237"/>
    </source>
</evidence>
<keyword evidence="5 9" id="KW-0798">TonB box</keyword>
<evidence type="ECO:0000313" key="13">
    <source>
        <dbReference type="EMBL" id="SMQ58841.1"/>
    </source>
</evidence>
<keyword evidence="7 8" id="KW-0998">Cell outer membrane</keyword>
<dbReference type="InterPro" id="IPR000531">
    <property type="entry name" value="Beta-barrel_TonB"/>
</dbReference>
<evidence type="ECO:0000256" key="3">
    <source>
        <dbReference type="ARBA" id="ARBA00022452"/>
    </source>
</evidence>
<dbReference type="InterPro" id="IPR039426">
    <property type="entry name" value="TonB-dep_rcpt-like"/>
</dbReference>
<dbReference type="EMBL" id="FXWH01000001">
    <property type="protein sequence ID" value="SMQ58841.1"/>
    <property type="molecule type" value="Genomic_DNA"/>
</dbReference>
<evidence type="ECO:0000256" key="9">
    <source>
        <dbReference type="RuleBase" id="RU003357"/>
    </source>
</evidence>
<dbReference type="Proteomes" id="UP000194450">
    <property type="component" value="Unassembled WGS sequence"/>
</dbReference>
<evidence type="ECO:0000256" key="2">
    <source>
        <dbReference type="ARBA" id="ARBA00022448"/>
    </source>
</evidence>
<dbReference type="Pfam" id="PF00593">
    <property type="entry name" value="TonB_dep_Rec_b-barrel"/>
    <property type="match status" value="1"/>
</dbReference>
<dbReference type="SUPFAM" id="SSF56935">
    <property type="entry name" value="Porins"/>
    <property type="match status" value="1"/>
</dbReference>
<dbReference type="PROSITE" id="PS52016">
    <property type="entry name" value="TONB_DEPENDENT_REC_3"/>
    <property type="match status" value="1"/>
</dbReference>
<comment type="similarity">
    <text evidence="8 9">Belongs to the TonB-dependent receptor family.</text>
</comment>
<dbReference type="InterPro" id="IPR037066">
    <property type="entry name" value="Plug_dom_sf"/>
</dbReference>
<dbReference type="PANTHER" id="PTHR47234:SF2">
    <property type="entry name" value="TONB-DEPENDENT RECEPTOR"/>
    <property type="match status" value="1"/>
</dbReference>
<dbReference type="InterPro" id="IPR012910">
    <property type="entry name" value="Plug_dom"/>
</dbReference>
<evidence type="ECO:0000256" key="8">
    <source>
        <dbReference type="PROSITE-ProRule" id="PRU01360"/>
    </source>
</evidence>
<feature type="signal peptide" evidence="10">
    <location>
        <begin position="1"/>
        <end position="30"/>
    </location>
</feature>
<dbReference type="GO" id="GO:0009279">
    <property type="term" value="C:cell outer membrane"/>
    <property type="evidence" value="ECO:0007669"/>
    <property type="project" value="UniProtKB-SubCell"/>
</dbReference>
<evidence type="ECO:0000256" key="5">
    <source>
        <dbReference type="ARBA" id="ARBA00023077"/>
    </source>
</evidence>
<dbReference type="RefSeq" id="WP_086433378.1">
    <property type="nucleotide sequence ID" value="NZ_FXWH01000001.1"/>
</dbReference>
<evidence type="ECO:0000256" key="10">
    <source>
        <dbReference type="SAM" id="SignalP"/>
    </source>
</evidence>
<evidence type="ECO:0000256" key="1">
    <source>
        <dbReference type="ARBA" id="ARBA00004571"/>
    </source>
</evidence>
<keyword evidence="10" id="KW-0732">Signal</keyword>
<evidence type="ECO:0000256" key="6">
    <source>
        <dbReference type="ARBA" id="ARBA00023136"/>
    </source>
</evidence>
<keyword evidence="3 8" id="KW-1134">Transmembrane beta strand</keyword>
<proteinExistence type="inferred from homology"/>
<keyword evidence="2 8" id="KW-0813">Transport</keyword>
<evidence type="ECO:0000313" key="14">
    <source>
        <dbReference type="Proteomes" id="UP000194450"/>
    </source>
</evidence>
<keyword evidence="6 8" id="KW-0472">Membrane</keyword>
<dbReference type="AlphaFoldDB" id="A0A1Y6EC98"/>
<evidence type="ECO:0000259" key="12">
    <source>
        <dbReference type="Pfam" id="PF07715"/>
    </source>
</evidence>
<evidence type="ECO:0000259" key="11">
    <source>
        <dbReference type="Pfam" id="PF00593"/>
    </source>
</evidence>
<dbReference type="PANTHER" id="PTHR47234">
    <property type="match status" value="1"/>
</dbReference>
<name>A0A1Y6EC98_9GAMM</name>
<gene>
    <name evidence="13" type="ORF">SAMN06297229_0178</name>
</gene>
<protein>
    <submittedName>
        <fullName evidence="13">TonB-dependent Receptor Plug Domain</fullName>
    </submittedName>
</protein>
<comment type="subcellular location">
    <subcellularLocation>
        <location evidence="1 8">Cell outer membrane</location>
        <topology evidence="1 8">Multi-pass membrane protein</topology>
    </subcellularLocation>
</comment>
<dbReference type="Gene3D" id="2.170.130.10">
    <property type="entry name" value="TonB-dependent receptor, plug domain"/>
    <property type="match status" value="1"/>
</dbReference>
<dbReference type="Gene3D" id="2.40.170.20">
    <property type="entry name" value="TonB-dependent receptor, beta-barrel domain"/>
    <property type="match status" value="1"/>
</dbReference>
<organism evidence="13 14">
    <name type="scientific">Pseudidiomarina planktonica</name>
    <dbReference type="NCBI Taxonomy" id="1323738"/>
    <lineage>
        <taxon>Bacteria</taxon>
        <taxon>Pseudomonadati</taxon>
        <taxon>Pseudomonadota</taxon>
        <taxon>Gammaproteobacteria</taxon>
        <taxon>Alteromonadales</taxon>
        <taxon>Idiomarinaceae</taxon>
        <taxon>Pseudidiomarina</taxon>
    </lineage>
</organism>
<accession>A0A1Y6EC98</accession>
<dbReference type="Pfam" id="PF07715">
    <property type="entry name" value="Plug"/>
    <property type="match status" value="1"/>
</dbReference>
<reference evidence="14" key="1">
    <citation type="submission" date="2017-04" db="EMBL/GenBank/DDBJ databases">
        <authorList>
            <person name="Varghese N."/>
            <person name="Submissions S."/>
        </authorList>
    </citation>
    <scope>NUCLEOTIDE SEQUENCE [LARGE SCALE GENOMIC DNA]</scope>
</reference>
<feature type="domain" description="TonB-dependent receptor plug" evidence="12">
    <location>
        <begin position="61"/>
        <end position="173"/>
    </location>
</feature>
<dbReference type="OrthoDB" id="176248at2"/>